<feature type="domain" description="TRAF-type" evidence="24">
    <location>
        <begin position="266"/>
        <end position="314"/>
    </location>
</feature>
<dbReference type="InterPro" id="IPR013083">
    <property type="entry name" value="Znf_RING/FYVE/PHD"/>
</dbReference>
<dbReference type="Gene3D" id="2.60.210.10">
    <property type="entry name" value="Apoptosis, Tumor Necrosis Factor Receptor Associated Protein 2, Chain A"/>
    <property type="match status" value="1"/>
</dbReference>
<dbReference type="InterPro" id="IPR049342">
    <property type="entry name" value="TRAF1-6_MATH_dom"/>
</dbReference>
<dbReference type="Proteomes" id="UP000694844">
    <property type="component" value="Chromosome 1"/>
</dbReference>
<dbReference type="PIRSF" id="PIRSF015614">
    <property type="entry name" value="TRAF"/>
    <property type="match status" value="1"/>
</dbReference>
<dbReference type="InterPro" id="IPR001293">
    <property type="entry name" value="Znf_TRAF"/>
</dbReference>
<protein>
    <recommendedName>
        <fullName evidence="7">RING-type E3 ubiquitin transferase</fullName>
        <ecNumber evidence="7">2.3.2.27</ecNumber>
    </recommendedName>
    <alternativeName>
        <fullName evidence="19">E3 ubiquitin-protein ligase TRAF6</fullName>
    </alternativeName>
</protein>
<sequence length="680" mass="76993">MSSTLSLPRLILTSWLVKIDKSHLGGSVSSGSMNATGPLQYPETFSMFSARRNGYHESFIEKGCQEGRASSVVAEMTSERPLSSGLYDYGSEQRHSSPVSSGSFTSGEGLGGREEGYDYEFIVRDEKYDCPICLLVLREPQQTTCGHRFCKNCITKWLKESDQRCPIDNMPITESQLFPDNFAKREILGLSVKCPNSKEGCQVIETLKNIQRHLDDCQFVPIPCPNKCSHILLRRDIEDHLARTCHKRSVICQQCKSKVLAEDFQTHEADLCPLAMVQCPHCSTELMREQLQRHFDHDCMRRAVACVYTKLGCTAGKIPRSDMGKHLQENLHHHMQLMCHALVSINRRFSITHTNHLTTGTHSLPDRTESPSTEDRQLMEILGNGLSTTSNQLSVPQLSENPSFVMPQAGPHSLDSIYTPEGNLRHVRGAQGADERFGSERTQIDTELTYTSTPSNHLEGFPRVPYDDEFQSLKSQNLSQDESLARHELWLLDMKHTAENHEKTNKFLVQKIRYLESAVNEFEGRNCNGVYFWRIKSYSKFRNEAESGEVTAIHSPAFYSSCFGYKICIRANLNGVDSARGTHLSIFVHFMQGEFDDILEWPFSGRIMLSVLDQNPTCELRSHVMETLVAKPTLAAFQRPTTPRNHKGFGYMEFLPLSVLDNSTYIRNDTLIIKAQIVST</sequence>
<keyword evidence="11 20" id="KW-0479">Metal-binding</keyword>
<organism evidence="25 26">
    <name type="scientific">Crassostrea virginica</name>
    <name type="common">Eastern oyster</name>
    <dbReference type="NCBI Taxonomy" id="6565"/>
    <lineage>
        <taxon>Eukaryota</taxon>
        <taxon>Metazoa</taxon>
        <taxon>Spiralia</taxon>
        <taxon>Lophotrochozoa</taxon>
        <taxon>Mollusca</taxon>
        <taxon>Bivalvia</taxon>
        <taxon>Autobranchia</taxon>
        <taxon>Pteriomorphia</taxon>
        <taxon>Ostreida</taxon>
        <taxon>Ostreoidea</taxon>
        <taxon>Ostreidae</taxon>
        <taxon>Crassostrea</taxon>
    </lineage>
</organism>
<dbReference type="GO" id="GO:0045087">
    <property type="term" value="P:innate immune response"/>
    <property type="evidence" value="ECO:0007669"/>
    <property type="project" value="TreeGrafter"/>
</dbReference>
<dbReference type="RefSeq" id="XP_022323589.1">
    <property type="nucleotide sequence ID" value="XM_022467881.1"/>
</dbReference>
<evidence type="ECO:0000259" key="22">
    <source>
        <dbReference type="PROSITE" id="PS50089"/>
    </source>
</evidence>
<dbReference type="InterPro" id="IPR002083">
    <property type="entry name" value="MATH/TRAF_dom"/>
</dbReference>
<evidence type="ECO:0000259" key="24">
    <source>
        <dbReference type="PROSITE" id="PS50145"/>
    </source>
</evidence>
<evidence type="ECO:0000256" key="16">
    <source>
        <dbReference type="ARBA" id="ARBA00022833"/>
    </source>
</evidence>
<dbReference type="SUPFAM" id="SSF57850">
    <property type="entry name" value="RING/U-box"/>
    <property type="match status" value="1"/>
</dbReference>
<feature type="zinc finger region" description="TRAF-type" evidence="20">
    <location>
        <begin position="266"/>
        <end position="314"/>
    </location>
</feature>
<dbReference type="PROSITE" id="PS50144">
    <property type="entry name" value="MATH"/>
    <property type="match status" value="1"/>
</dbReference>
<comment type="subcellular location">
    <subcellularLocation>
        <location evidence="4">Cytoplasm</location>
        <location evidence="4">Cell cortex</location>
    </subcellularLocation>
    <subcellularLocation>
        <location evidence="3">Lipid droplet</location>
    </subcellularLocation>
    <subcellularLocation>
        <location evidence="2">Nucleus</location>
    </subcellularLocation>
</comment>
<comment type="catalytic activity">
    <reaction evidence="1">
        <text>S-ubiquitinyl-[E2 ubiquitin-conjugating enzyme]-L-cysteine + [acceptor protein]-L-lysine = [E2 ubiquitin-conjugating enzyme]-L-cysteine + N(6)-ubiquitinyl-[acceptor protein]-L-lysine.</text>
        <dbReference type="EC" id="2.3.2.27"/>
    </reaction>
</comment>
<feature type="domain" description="MATH" evidence="23">
    <location>
        <begin position="528"/>
        <end position="677"/>
    </location>
</feature>
<evidence type="ECO:0000313" key="25">
    <source>
        <dbReference type="Proteomes" id="UP000694844"/>
    </source>
</evidence>
<dbReference type="CDD" id="cd16643">
    <property type="entry name" value="mRING-HC-C3HC3D_TRAF6"/>
    <property type="match status" value="1"/>
</dbReference>
<keyword evidence="12" id="KW-0677">Repeat</keyword>
<keyword evidence="16 20" id="KW-0862">Zinc</keyword>
<evidence type="ECO:0000256" key="19">
    <source>
        <dbReference type="ARBA" id="ARBA00030810"/>
    </source>
</evidence>
<dbReference type="InterPro" id="IPR012227">
    <property type="entry name" value="TNF_rcpt-assoc_TRAF_met"/>
</dbReference>
<dbReference type="GeneID" id="111124729"/>
<dbReference type="GO" id="GO:0003677">
    <property type="term" value="F:DNA binding"/>
    <property type="evidence" value="ECO:0007669"/>
    <property type="project" value="InterPro"/>
</dbReference>
<evidence type="ECO:0000256" key="10">
    <source>
        <dbReference type="ARBA" id="ARBA00022679"/>
    </source>
</evidence>
<dbReference type="PROSITE" id="PS50089">
    <property type="entry name" value="ZF_RING_2"/>
    <property type="match status" value="1"/>
</dbReference>
<accession>A0A8B8D7R0</accession>
<keyword evidence="8" id="KW-0963">Cytoplasm</keyword>
<evidence type="ECO:0000259" key="23">
    <source>
        <dbReference type="PROSITE" id="PS50144"/>
    </source>
</evidence>
<dbReference type="InterPro" id="IPR006642">
    <property type="entry name" value="Rad18_UBZ4"/>
</dbReference>
<dbReference type="GO" id="GO:0042981">
    <property type="term" value="P:regulation of apoptotic process"/>
    <property type="evidence" value="ECO:0007669"/>
    <property type="project" value="InterPro"/>
</dbReference>
<evidence type="ECO:0000256" key="14">
    <source>
        <dbReference type="ARBA" id="ARBA00022771"/>
    </source>
</evidence>
<evidence type="ECO:0000256" key="8">
    <source>
        <dbReference type="ARBA" id="ARBA00022490"/>
    </source>
</evidence>
<keyword evidence="25" id="KW-1185">Reference proteome</keyword>
<evidence type="ECO:0000313" key="26">
    <source>
        <dbReference type="RefSeq" id="XP_022323589.1"/>
    </source>
</evidence>
<evidence type="ECO:0000256" key="20">
    <source>
        <dbReference type="PROSITE-ProRule" id="PRU00207"/>
    </source>
</evidence>
<dbReference type="GO" id="GO:0141124">
    <property type="term" value="P:intracellular signaling cassette"/>
    <property type="evidence" value="ECO:0007669"/>
    <property type="project" value="UniProtKB-ARBA"/>
</dbReference>
<dbReference type="SMART" id="SM00061">
    <property type="entry name" value="MATH"/>
    <property type="match status" value="1"/>
</dbReference>
<evidence type="ECO:0000256" key="18">
    <source>
        <dbReference type="ARBA" id="ARBA00023242"/>
    </source>
</evidence>
<dbReference type="GO" id="GO:0005811">
    <property type="term" value="C:lipid droplet"/>
    <property type="evidence" value="ECO:0007669"/>
    <property type="project" value="UniProtKB-SubCell"/>
</dbReference>
<dbReference type="Pfam" id="PF02176">
    <property type="entry name" value="zf-TRAF"/>
    <property type="match status" value="1"/>
</dbReference>
<evidence type="ECO:0000256" key="1">
    <source>
        <dbReference type="ARBA" id="ARBA00000900"/>
    </source>
</evidence>
<dbReference type="PROSITE" id="PS50145">
    <property type="entry name" value="ZF_TRAF"/>
    <property type="match status" value="2"/>
</dbReference>
<dbReference type="InterPro" id="IPR008974">
    <property type="entry name" value="TRAF-like"/>
</dbReference>
<dbReference type="GO" id="GO:0008270">
    <property type="term" value="F:zinc ion binding"/>
    <property type="evidence" value="ECO:0007669"/>
    <property type="project" value="UniProtKB-KW"/>
</dbReference>
<evidence type="ECO:0000256" key="13">
    <source>
        <dbReference type="ARBA" id="ARBA00022763"/>
    </source>
</evidence>
<dbReference type="GO" id="GO:0061630">
    <property type="term" value="F:ubiquitin protein ligase activity"/>
    <property type="evidence" value="ECO:0007669"/>
    <property type="project" value="UniProtKB-EC"/>
</dbReference>
<dbReference type="GO" id="GO:0031663">
    <property type="term" value="P:lipopolysaccharide-mediated signaling pathway"/>
    <property type="evidence" value="ECO:0007669"/>
    <property type="project" value="TreeGrafter"/>
</dbReference>
<comment type="pathway">
    <text evidence="5">Protein modification; protein ubiquitination.</text>
</comment>
<dbReference type="KEGG" id="cvn:111124729"/>
<dbReference type="EC" id="2.3.2.27" evidence="7"/>
<dbReference type="AlphaFoldDB" id="A0A8B8D7R0"/>
<keyword evidence="13" id="KW-0227">DNA damage</keyword>
<feature type="domain" description="TRAF-type" evidence="24">
    <location>
        <begin position="213"/>
        <end position="265"/>
    </location>
</feature>
<dbReference type="PANTHER" id="PTHR10131">
    <property type="entry name" value="TNF RECEPTOR ASSOCIATED FACTOR"/>
    <property type="match status" value="1"/>
</dbReference>
<feature type="domain" description="RING-type" evidence="22">
    <location>
        <begin position="130"/>
        <end position="169"/>
    </location>
</feature>
<reference evidence="26" key="2">
    <citation type="submission" date="2025-08" db="UniProtKB">
        <authorList>
            <consortium name="RefSeq"/>
        </authorList>
    </citation>
    <scope>IDENTIFICATION</scope>
    <source>
        <tissue evidence="26">Whole sample</tissue>
    </source>
</reference>
<dbReference type="SMART" id="SM00504">
    <property type="entry name" value="Ubox"/>
    <property type="match status" value="1"/>
</dbReference>
<dbReference type="UniPathway" id="UPA00143"/>
<feature type="compositionally biased region" description="Low complexity" evidence="21">
    <location>
        <begin position="96"/>
        <end position="106"/>
    </location>
</feature>
<keyword evidence="15" id="KW-0833">Ubl conjugation pathway</keyword>
<dbReference type="SMART" id="SM00734">
    <property type="entry name" value="ZnF_Rad18"/>
    <property type="match status" value="2"/>
</dbReference>
<keyword evidence="10" id="KW-0808">Transferase</keyword>
<evidence type="ECO:0000256" key="12">
    <source>
        <dbReference type="ARBA" id="ARBA00022737"/>
    </source>
</evidence>
<evidence type="ECO:0000256" key="15">
    <source>
        <dbReference type="ARBA" id="ARBA00022786"/>
    </source>
</evidence>
<proteinExistence type="inferred from homology"/>
<reference evidence="25" key="1">
    <citation type="submission" date="2024-06" db="UniProtKB">
        <authorList>
            <consortium name="RefSeq"/>
        </authorList>
    </citation>
    <scope>NUCLEOTIDE SEQUENCE [LARGE SCALE GENOMIC DNA]</scope>
</reference>
<dbReference type="Gene3D" id="3.30.40.10">
    <property type="entry name" value="Zinc/RING finger domain, C3HC4 (zinc finger)"/>
    <property type="match status" value="3"/>
</dbReference>
<evidence type="ECO:0000256" key="17">
    <source>
        <dbReference type="ARBA" id="ARBA00023204"/>
    </source>
</evidence>
<dbReference type="InterPro" id="IPR027139">
    <property type="entry name" value="TRAF6_RING-HC"/>
</dbReference>
<keyword evidence="18" id="KW-0539">Nucleus</keyword>
<keyword evidence="14 20" id="KW-0863">Zinc-finger</keyword>
<dbReference type="Pfam" id="PF21355">
    <property type="entry name" value="TRAF-mep_MATH"/>
    <property type="match status" value="1"/>
</dbReference>
<comment type="similarity">
    <text evidence="6">Belongs to the TNF receptor-associated factor family. A subfamily.</text>
</comment>
<evidence type="ECO:0000256" key="6">
    <source>
        <dbReference type="ARBA" id="ARBA00006608"/>
    </source>
</evidence>
<evidence type="ECO:0000256" key="3">
    <source>
        <dbReference type="ARBA" id="ARBA00004502"/>
    </source>
</evidence>
<dbReference type="GO" id="GO:0005164">
    <property type="term" value="F:tumor necrosis factor receptor binding"/>
    <property type="evidence" value="ECO:0007669"/>
    <property type="project" value="InterPro"/>
</dbReference>
<dbReference type="Pfam" id="PF13923">
    <property type="entry name" value="zf-C3HC4_2"/>
    <property type="match status" value="1"/>
</dbReference>
<dbReference type="CDD" id="cd00270">
    <property type="entry name" value="MATH_TRAF_C"/>
    <property type="match status" value="1"/>
</dbReference>
<evidence type="ECO:0000256" key="7">
    <source>
        <dbReference type="ARBA" id="ARBA00012483"/>
    </source>
</evidence>
<evidence type="ECO:0000256" key="11">
    <source>
        <dbReference type="ARBA" id="ARBA00022723"/>
    </source>
</evidence>
<dbReference type="OrthoDB" id="6475149at2759"/>
<dbReference type="InterPro" id="IPR003613">
    <property type="entry name" value="Ubox_domain"/>
</dbReference>
<dbReference type="GO" id="GO:0005634">
    <property type="term" value="C:nucleus"/>
    <property type="evidence" value="ECO:0007669"/>
    <property type="project" value="UniProtKB-SubCell"/>
</dbReference>
<dbReference type="FunFam" id="3.30.40.10:FF:000179">
    <property type="entry name" value="TNF receptor-associated factor"/>
    <property type="match status" value="1"/>
</dbReference>
<name>A0A8B8D7R0_CRAVI</name>
<dbReference type="GO" id="GO:0006281">
    <property type="term" value="P:DNA repair"/>
    <property type="evidence" value="ECO:0007669"/>
    <property type="project" value="UniProtKB-KW"/>
</dbReference>
<dbReference type="SUPFAM" id="SSF49599">
    <property type="entry name" value="TRAF domain-like"/>
    <property type="match status" value="3"/>
</dbReference>
<dbReference type="GO" id="GO:0005938">
    <property type="term" value="C:cell cortex"/>
    <property type="evidence" value="ECO:0007669"/>
    <property type="project" value="UniProtKB-SubCell"/>
</dbReference>
<evidence type="ECO:0000256" key="5">
    <source>
        <dbReference type="ARBA" id="ARBA00004906"/>
    </source>
</evidence>
<dbReference type="InterPro" id="IPR017907">
    <property type="entry name" value="Znf_RING_CS"/>
</dbReference>
<feature type="zinc finger region" description="TRAF-type" evidence="20">
    <location>
        <begin position="213"/>
        <end position="265"/>
    </location>
</feature>
<feature type="region of interest" description="Disordered" evidence="21">
    <location>
        <begin position="87"/>
        <end position="108"/>
    </location>
</feature>
<keyword evidence="9" id="KW-0551">Lipid droplet</keyword>
<dbReference type="SMART" id="SM00184">
    <property type="entry name" value="RING"/>
    <property type="match status" value="1"/>
</dbReference>
<evidence type="ECO:0000256" key="2">
    <source>
        <dbReference type="ARBA" id="ARBA00004123"/>
    </source>
</evidence>
<gene>
    <name evidence="26" type="primary">LOC111124729</name>
</gene>
<dbReference type="PANTHER" id="PTHR10131:SF152">
    <property type="entry name" value="TNF RECEPTOR-ASSOCIATED FACTOR 6"/>
    <property type="match status" value="1"/>
</dbReference>
<evidence type="ECO:0000256" key="4">
    <source>
        <dbReference type="ARBA" id="ARBA00004544"/>
    </source>
</evidence>
<evidence type="ECO:0000256" key="21">
    <source>
        <dbReference type="SAM" id="MobiDB-lite"/>
    </source>
</evidence>
<evidence type="ECO:0000256" key="9">
    <source>
        <dbReference type="ARBA" id="ARBA00022677"/>
    </source>
</evidence>
<dbReference type="GO" id="GO:0043122">
    <property type="term" value="P:regulation of canonical NF-kappaB signal transduction"/>
    <property type="evidence" value="ECO:0007669"/>
    <property type="project" value="TreeGrafter"/>
</dbReference>
<dbReference type="GO" id="GO:0016567">
    <property type="term" value="P:protein ubiquitination"/>
    <property type="evidence" value="ECO:0007669"/>
    <property type="project" value="UniProtKB-UniPathway"/>
</dbReference>
<dbReference type="PROSITE" id="PS00518">
    <property type="entry name" value="ZF_RING_1"/>
    <property type="match status" value="1"/>
</dbReference>
<dbReference type="InterPro" id="IPR001841">
    <property type="entry name" value="Znf_RING"/>
</dbReference>
<keyword evidence="17" id="KW-0234">DNA repair</keyword>